<dbReference type="KEGG" id="trg:TRUGW13939_05876"/>
<proteinExistence type="predicted"/>
<evidence type="ECO:0000256" key="1">
    <source>
        <dbReference type="SAM" id="MobiDB-lite"/>
    </source>
</evidence>
<evidence type="ECO:0000313" key="2">
    <source>
        <dbReference type="EMBL" id="QKX58749.1"/>
    </source>
</evidence>
<feature type="region of interest" description="Disordered" evidence="1">
    <location>
        <begin position="1"/>
        <end position="40"/>
    </location>
</feature>
<evidence type="ECO:0000313" key="3">
    <source>
        <dbReference type="Proteomes" id="UP000509510"/>
    </source>
</evidence>
<dbReference type="Pfam" id="PF09428">
    <property type="entry name" value="DUF2011"/>
    <property type="match status" value="1"/>
</dbReference>
<protein>
    <submittedName>
        <fullName evidence="2">Uncharacterized protein</fullName>
    </submittedName>
</protein>
<dbReference type="AlphaFoldDB" id="A0A7H8QXF0"/>
<dbReference type="GeneID" id="55993373"/>
<feature type="compositionally biased region" description="Acidic residues" evidence="1">
    <location>
        <begin position="69"/>
        <end position="78"/>
    </location>
</feature>
<feature type="compositionally biased region" description="Basic residues" evidence="1">
    <location>
        <begin position="223"/>
        <end position="234"/>
    </location>
</feature>
<feature type="compositionally biased region" description="Basic residues" evidence="1">
    <location>
        <begin position="249"/>
        <end position="262"/>
    </location>
</feature>
<reference evidence="3" key="1">
    <citation type="submission" date="2020-06" db="EMBL/GenBank/DDBJ databases">
        <title>A chromosome-scale genome assembly of Talaromyces rugulosus W13939.</title>
        <authorList>
            <person name="Wang B."/>
            <person name="Guo L."/>
            <person name="Ye K."/>
            <person name="Wang L."/>
        </authorList>
    </citation>
    <scope>NUCLEOTIDE SEQUENCE [LARGE SCALE GENOMIC DNA]</scope>
    <source>
        <strain evidence="3">W13939</strain>
    </source>
</reference>
<feature type="region of interest" description="Disordered" evidence="1">
    <location>
        <begin position="200"/>
        <end position="286"/>
    </location>
</feature>
<feature type="compositionally biased region" description="Low complexity" evidence="1">
    <location>
        <begin position="17"/>
        <end position="35"/>
    </location>
</feature>
<sequence>MFEVPEAKRVRRDEILSPAGSGSSSAAASPKIPSADDNNETFSKLGQLLAFETFTIDKTDDTNGQQTEEGGEEDEEQEFEFRLFSGPTNPTTTTKQKNHEDKPDSEITTQKLKIRLHSPAPEDIKAGDGRFVVPFRGWQYYFTKPEVMQLPHDGEQARVEETRRKEYEDVAVTGSQLLEWAQSTKTPGCHLPWRVFHLKPNDHRVPKPTPPALSISTSEEKKKSKPGKKRRIILRSRAAAAGMTDAEKRNKKNREKKIRKRQKERERKAALGISVGDNNEEVSGDE</sequence>
<feature type="region of interest" description="Disordered" evidence="1">
    <location>
        <begin position="55"/>
        <end position="108"/>
    </location>
</feature>
<dbReference type="Proteomes" id="UP000509510">
    <property type="component" value="Chromosome III"/>
</dbReference>
<gene>
    <name evidence="2" type="ORF">TRUGW13939_05876</name>
</gene>
<name>A0A7H8QXF0_TALRU</name>
<feature type="compositionally biased region" description="Basic and acidic residues" evidence="1">
    <location>
        <begin position="1"/>
        <end position="15"/>
    </location>
</feature>
<dbReference type="OrthoDB" id="5425061at2759"/>
<dbReference type="EMBL" id="CP055900">
    <property type="protein sequence ID" value="QKX58749.1"/>
    <property type="molecule type" value="Genomic_DNA"/>
</dbReference>
<organism evidence="2 3">
    <name type="scientific">Talaromyces rugulosus</name>
    <name type="common">Penicillium rugulosum</name>
    <dbReference type="NCBI Taxonomy" id="121627"/>
    <lineage>
        <taxon>Eukaryota</taxon>
        <taxon>Fungi</taxon>
        <taxon>Dikarya</taxon>
        <taxon>Ascomycota</taxon>
        <taxon>Pezizomycotina</taxon>
        <taxon>Eurotiomycetes</taxon>
        <taxon>Eurotiomycetidae</taxon>
        <taxon>Eurotiales</taxon>
        <taxon>Trichocomaceae</taxon>
        <taxon>Talaromyces</taxon>
        <taxon>Talaromyces sect. Islandici</taxon>
    </lineage>
</organism>
<dbReference type="InterPro" id="IPR018555">
    <property type="entry name" value="C630.06c-like"/>
</dbReference>
<accession>A0A7H8QXF0</accession>
<keyword evidence="3" id="KW-1185">Reference proteome</keyword>
<dbReference type="RefSeq" id="XP_035344927.1">
    <property type="nucleotide sequence ID" value="XM_035489034.1"/>
</dbReference>